<sequence>MIQITDPMSDFLSDLVSGARRRALLFRLGITDPLPPELFNSRGDYR</sequence>
<protein>
    <recommendedName>
        <fullName evidence="3">Transcriptional regulator</fullName>
    </recommendedName>
</protein>
<accession>A0AAW9DKN7</accession>
<evidence type="ECO:0000313" key="1">
    <source>
        <dbReference type="EMBL" id="MDX5929192.1"/>
    </source>
</evidence>
<evidence type="ECO:0008006" key="3">
    <source>
        <dbReference type="Google" id="ProtNLM"/>
    </source>
</evidence>
<name>A0AAW9DKN7_ACIAO</name>
<evidence type="ECO:0000313" key="2">
    <source>
        <dbReference type="Proteomes" id="UP001279553"/>
    </source>
</evidence>
<dbReference type="Proteomes" id="UP001279553">
    <property type="component" value="Unassembled WGS sequence"/>
</dbReference>
<dbReference type="AlphaFoldDB" id="A0AAW9DKN7"/>
<reference evidence="1 2" key="1">
    <citation type="submission" date="2023-11" db="EMBL/GenBank/DDBJ databases">
        <title>MicrobeMod: A computational toolkit for identifying prokaryotic methylation and restriction-modification with nanopore sequencing.</title>
        <authorList>
            <person name="Crits-Christoph A."/>
            <person name="Kang S.C."/>
            <person name="Lee H."/>
            <person name="Ostrov N."/>
        </authorList>
    </citation>
    <scope>NUCLEOTIDE SEQUENCE [LARGE SCALE GENOMIC DNA]</scope>
    <source>
        <strain evidence="1 2">DSMZ 700</strain>
    </source>
</reference>
<dbReference type="RefSeq" id="WP_319612331.1">
    <property type="nucleotide sequence ID" value="NZ_JAWXYB010000001.1"/>
</dbReference>
<proteinExistence type="predicted"/>
<organism evidence="1 2">
    <name type="scientific">Acidiphilium acidophilum</name>
    <name type="common">Thiobacillus acidophilus</name>
    <dbReference type="NCBI Taxonomy" id="76588"/>
    <lineage>
        <taxon>Bacteria</taxon>
        <taxon>Pseudomonadati</taxon>
        <taxon>Pseudomonadota</taxon>
        <taxon>Alphaproteobacteria</taxon>
        <taxon>Acetobacterales</taxon>
        <taxon>Acidocellaceae</taxon>
        <taxon>Acidiphilium</taxon>
    </lineage>
</organism>
<comment type="caution">
    <text evidence="1">The sequence shown here is derived from an EMBL/GenBank/DDBJ whole genome shotgun (WGS) entry which is preliminary data.</text>
</comment>
<gene>
    <name evidence="1" type="ORF">SIL87_00205</name>
</gene>
<keyword evidence="2" id="KW-1185">Reference proteome</keyword>
<dbReference type="EMBL" id="JAWXYB010000001">
    <property type="protein sequence ID" value="MDX5929192.1"/>
    <property type="molecule type" value="Genomic_DNA"/>
</dbReference>